<comment type="similarity">
    <text evidence="1 6">Belongs to the universal ribosomal protein uL23 family.</text>
</comment>
<reference evidence="9" key="1">
    <citation type="journal article" date="2022" name="Proc. Natl. Acad. Sci. U.S.A.">
        <title>Life cycle and functional genomics of the unicellular red alga Galdieria for elucidating algal and plant evolution and industrial use.</title>
        <authorList>
            <person name="Hirooka S."/>
            <person name="Itabashi T."/>
            <person name="Ichinose T.M."/>
            <person name="Onuma R."/>
            <person name="Fujiwara T."/>
            <person name="Yamashita S."/>
            <person name="Jong L.W."/>
            <person name="Tomita R."/>
            <person name="Iwane A.H."/>
            <person name="Miyagishima S.Y."/>
        </authorList>
    </citation>
    <scope>NUCLEOTIDE SEQUENCE</scope>
    <source>
        <strain evidence="9">NBRC 102759</strain>
    </source>
</reference>
<keyword evidence="4 6" id="KW-0689">Ribosomal protein</keyword>
<dbReference type="InterPro" id="IPR012678">
    <property type="entry name" value="Ribosomal_uL23/eL15/eS24_sf"/>
</dbReference>
<organism evidence="9 10">
    <name type="scientific">Galdieria partita</name>
    <dbReference type="NCBI Taxonomy" id="83374"/>
    <lineage>
        <taxon>Eukaryota</taxon>
        <taxon>Rhodophyta</taxon>
        <taxon>Bangiophyceae</taxon>
        <taxon>Galdieriales</taxon>
        <taxon>Galdieriaceae</taxon>
        <taxon>Galdieria</taxon>
    </lineage>
</organism>
<dbReference type="InterPro" id="IPR012677">
    <property type="entry name" value="Nucleotide-bd_a/b_plait_sf"/>
</dbReference>
<evidence type="ECO:0000256" key="5">
    <source>
        <dbReference type="ARBA" id="ARBA00023274"/>
    </source>
</evidence>
<feature type="compositionally biased region" description="Basic and acidic residues" evidence="7">
    <location>
        <begin position="1"/>
        <end position="10"/>
    </location>
</feature>
<dbReference type="InterPro" id="IPR013025">
    <property type="entry name" value="Ribosomal_uL23-like"/>
</dbReference>
<keyword evidence="5 6" id="KW-0687">Ribonucleoprotein</keyword>
<dbReference type="InterPro" id="IPR005633">
    <property type="entry name" value="Ribosomal_uL23_N"/>
</dbReference>
<evidence type="ECO:0000259" key="8">
    <source>
        <dbReference type="Pfam" id="PF03939"/>
    </source>
</evidence>
<dbReference type="GO" id="GO:1990904">
    <property type="term" value="C:ribonucleoprotein complex"/>
    <property type="evidence" value="ECO:0007669"/>
    <property type="project" value="UniProtKB-KW"/>
</dbReference>
<evidence type="ECO:0000256" key="4">
    <source>
        <dbReference type="ARBA" id="ARBA00022980"/>
    </source>
</evidence>
<accession>A0A9C7PS65</accession>
<proteinExistence type="inferred from homology"/>
<dbReference type="SUPFAM" id="SSF54189">
    <property type="entry name" value="Ribosomal proteins S24e, L23 and L15e"/>
    <property type="match status" value="1"/>
</dbReference>
<dbReference type="HAMAP" id="MF_01369_A">
    <property type="entry name" value="Ribosomal_uL23_A"/>
    <property type="match status" value="1"/>
</dbReference>
<gene>
    <name evidence="9" type="ORF">GpartN1_g1247.t1</name>
</gene>
<evidence type="ECO:0000256" key="2">
    <source>
        <dbReference type="ARBA" id="ARBA00022730"/>
    </source>
</evidence>
<evidence type="ECO:0000256" key="6">
    <source>
        <dbReference type="RuleBase" id="RU003934"/>
    </source>
</evidence>
<dbReference type="InterPro" id="IPR001014">
    <property type="entry name" value="Ribosomal_uL23_CS"/>
</dbReference>
<dbReference type="FunFam" id="3.30.70.330:FF:000035">
    <property type="entry name" value="60S ribosomal protein L23a"/>
    <property type="match status" value="1"/>
</dbReference>
<comment type="caution">
    <text evidence="9">The sequence shown here is derived from an EMBL/GenBank/DDBJ whole genome shotgun (WGS) entry which is preliminary data.</text>
</comment>
<evidence type="ECO:0000313" key="9">
    <source>
        <dbReference type="EMBL" id="GJQ09456.1"/>
    </source>
</evidence>
<dbReference type="PANTHER" id="PTHR11620">
    <property type="entry name" value="60S RIBOSOMAL PROTEIN L23A"/>
    <property type="match status" value="1"/>
</dbReference>
<feature type="compositionally biased region" description="Basic residues" evidence="7">
    <location>
        <begin position="21"/>
        <end position="31"/>
    </location>
</feature>
<dbReference type="AlphaFoldDB" id="A0A9C7PS65"/>
<evidence type="ECO:0000256" key="3">
    <source>
        <dbReference type="ARBA" id="ARBA00022884"/>
    </source>
</evidence>
<dbReference type="PROSITE" id="PS00050">
    <property type="entry name" value="RIBOSOMAL_L23"/>
    <property type="match status" value="1"/>
</dbReference>
<dbReference type="EMBL" id="BQMJ01000008">
    <property type="protein sequence ID" value="GJQ09456.1"/>
    <property type="molecule type" value="Genomic_DNA"/>
</dbReference>
<dbReference type="GO" id="GO:0006412">
    <property type="term" value="P:translation"/>
    <property type="evidence" value="ECO:0007669"/>
    <property type="project" value="InterPro"/>
</dbReference>
<evidence type="ECO:0000313" key="10">
    <source>
        <dbReference type="Proteomes" id="UP001061958"/>
    </source>
</evidence>
<keyword evidence="3" id="KW-0694">RNA-binding</keyword>
<dbReference type="Gene3D" id="3.30.70.330">
    <property type="match status" value="1"/>
</dbReference>
<dbReference type="NCBIfam" id="NF011118">
    <property type="entry name" value="PRK14548.1"/>
    <property type="match status" value="1"/>
</dbReference>
<dbReference type="GO" id="GO:0019843">
    <property type="term" value="F:rRNA binding"/>
    <property type="evidence" value="ECO:0007669"/>
    <property type="project" value="UniProtKB-KW"/>
</dbReference>
<evidence type="ECO:0000256" key="7">
    <source>
        <dbReference type="SAM" id="MobiDB-lite"/>
    </source>
</evidence>
<evidence type="ECO:0000256" key="1">
    <source>
        <dbReference type="ARBA" id="ARBA00006700"/>
    </source>
</evidence>
<feature type="region of interest" description="Disordered" evidence="7">
    <location>
        <begin position="1"/>
        <end position="31"/>
    </location>
</feature>
<dbReference type="Pfam" id="PF00276">
    <property type="entry name" value="Ribosomal_L23"/>
    <property type="match status" value="1"/>
</dbReference>
<dbReference type="OrthoDB" id="1267328at2759"/>
<sequence length="146" mass="16798">MPKDNKEKAKAQKAAAAVKTGVKKRKSHKIRTKVHFHRPHTLRLPRRPKYPRKSFPKKPALDQFKVIRFPLTTESAMKKIEDHNTLVFLCDVRASKPQIRDAVKKMYNIVADKVNTLVRPDGQKKAYVRLTKDYDALDVASKIGII</sequence>
<protein>
    <recommendedName>
        <fullName evidence="8">Large ribosomal subunit protein uL23 N-terminal domain-containing protein</fullName>
    </recommendedName>
</protein>
<dbReference type="Pfam" id="PF03939">
    <property type="entry name" value="Ribosomal_L23eN"/>
    <property type="match status" value="1"/>
</dbReference>
<keyword evidence="10" id="KW-1185">Reference proteome</keyword>
<dbReference type="GO" id="GO:0005840">
    <property type="term" value="C:ribosome"/>
    <property type="evidence" value="ECO:0007669"/>
    <property type="project" value="UniProtKB-KW"/>
</dbReference>
<dbReference type="Proteomes" id="UP001061958">
    <property type="component" value="Unassembled WGS sequence"/>
</dbReference>
<keyword evidence="2" id="KW-0699">rRNA-binding</keyword>
<name>A0A9C7PS65_9RHOD</name>
<dbReference type="GO" id="GO:0003735">
    <property type="term" value="F:structural constituent of ribosome"/>
    <property type="evidence" value="ECO:0007669"/>
    <property type="project" value="InterPro"/>
</dbReference>
<reference evidence="9" key="2">
    <citation type="submission" date="2022-01" db="EMBL/GenBank/DDBJ databases">
        <authorList>
            <person name="Hirooka S."/>
            <person name="Miyagishima S.Y."/>
        </authorList>
    </citation>
    <scope>NUCLEOTIDE SEQUENCE</scope>
    <source>
        <strain evidence="9">NBRC 102759</strain>
    </source>
</reference>
<feature type="domain" description="Large ribosomal subunit protein uL23 N-terminal" evidence="8">
    <location>
        <begin position="8"/>
        <end position="57"/>
    </location>
</feature>